<dbReference type="GO" id="GO:0006950">
    <property type="term" value="P:response to stress"/>
    <property type="evidence" value="ECO:0007669"/>
    <property type="project" value="TreeGrafter"/>
</dbReference>
<accession>A0A7U3USS8</accession>
<dbReference type="InterPro" id="IPR000835">
    <property type="entry name" value="HTH_MarR-typ"/>
</dbReference>
<dbReference type="EMBL" id="AP018365">
    <property type="protein sequence ID" value="BBA98107.1"/>
    <property type="molecule type" value="Genomic_DNA"/>
</dbReference>
<dbReference type="InterPro" id="IPR036390">
    <property type="entry name" value="WH_DNA-bd_sf"/>
</dbReference>
<dbReference type="SMART" id="SM00347">
    <property type="entry name" value="HTH_MARR"/>
    <property type="match status" value="1"/>
</dbReference>
<dbReference type="Proteomes" id="UP000595703">
    <property type="component" value="Chromosome"/>
</dbReference>
<gene>
    <name evidence="2" type="ORF">RVR_4166</name>
</gene>
<evidence type="ECO:0000313" key="3">
    <source>
        <dbReference type="Proteomes" id="UP000595703"/>
    </source>
</evidence>
<dbReference type="SUPFAM" id="SSF46785">
    <property type="entry name" value="Winged helix' DNA-binding domain"/>
    <property type="match status" value="1"/>
</dbReference>
<dbReference type="AlphaFoldDB" id="A0A7U3USS8"/>
<name>A0A7U3USS8_9ACTN</name>
<keyword evidence="3" id="KW-1185">Reference proteome</keyword>
<dbReference type="PROSITE" id="PS50995">
    <property type="entry name" value="HTH_MARR_2"/>
    <property type="match status" value="1"/>
</dbReference>
<feature type="domain" description="HTH marR-type" evidence="1">
    <location>
        <begin position="1"/>
        <end position="142"/>
    </location>
</feature>
<proteinExistence type="predicted"/>
<dbReference type="InterPro" id="IPR036388">
    <property type="entry name" value="WH-like_DNA-bd_sf"/>
</dbReference>
<dbReference type="PANTHER" id="PTHR33164:SF13">
    <property type="entry name" value="4-HYDROXYPHENYLACETATE CATABOLISM PROTEIN"/>
    <property type="match status" value="1"/>
</dbReference>
<organism evidence="2 3">
    <name type="scientific">Actinacidiphila reveromycinica</name>
    <dbReference type="NCBI Taxonomy" id="659352"/>
    <lineage>
        <taxon>Bacteria</taxon>
        <taxon>Bacillati</taxon>
        <taxon>Actinomycetota</taxon>
        <taxon>Actinomycetes</taxon>
        <taxon>Kitasatosporales</taxon>
        <taxon>Streptomycetaceae</taxon>
        <taxon>Actinacidiphila</taxon>
    </lineage>
</organism>
<dbReference type="GO" id="GO:0003700">
    <property type="term" value="F:DNA-binding transcription factor activity"/>
    <property type="evidence" value="ECO:0007669"/>
    <property type="project" value="InterPro"/>
</dbReference>
<evidence type="ECO:0000313" key="2">
    <source>
        <dbReference type="EMBL" id="BBA98107.1"/>
    </source>
</evidence>
<sequence>MASKDVREQHESAGAWAKRYYQTSQAVLESILRPHGLGPTQWYVLYQLAHDGPTRQRDLVRALRIERATMTGVVAALVRKGLVEQTPDPGDLRQKTLRLTEAGGELWTRLPDPIARILAVAFDGVSEEEQAQVVRILRGATERLAHHLKEETAP</sequence>
<reference evidence="2 3" key="1">
    <citation type="journal article" date="2010" name="J. Bacteriol.">
        <title>Biochemical characterization of a novel indole prenyltransferase from Streptomyces sp. SN-593.</title>
        <authorList>
            <person name="Takahashi S."/>
            <person name="Takagi H."/>
            <person name="Toyoda A."/>
            <person name="Uramoto M."/>
            <person name="Nogawa T."/>
            <person name="Ueki M."/>
            <person name="Sakaki Y."/>
            <person name="Osada H."/>
        </authorList>
    </citation>
    <scope>NUCLEOTIDE SEQUENCE [LARGE SCALE GENOMIC DNA]</scope>
    <source>
        <strain evidence="2 3">SN-593</strain>
    </source>
</reference>
<dbReference type="KEGG" id="arev:RVR_4166"/>
<dbReference type="PANTHER" id="PTHR33164">
    <property type="entry name" value="TRANSCRIPTIONAL REGULATOR, MARR FAMILY"/>
    <property type="match status" value="1"/>
</dbReference>
<reference evidence="2 3" key="2">
    <citation type="journal article" date="2011" name="J. Antibiot.">
        <title>Furaquinocins I and J: novel polyketide isoprenoid hybrid compounds from Streptomyces reveromyceticus SN-593.</title>
        <authorList>
            <person name="Panthee S."/>
            <person name="Takahashi S."/>
            <person name="Takagi H."/>
            <person name="Nogawa T."/>
            <person name="Oowada E."/>
            <person name="Uramoto M."/>
            <person name="Osada H."/>
        </authorList>
    </citation>
    <scope>NUCLEOTIDE SEQUENCE [LARGE SCALE GENOMIC DNA]</scope>
    <source>
        <strain evidence="2 3">SN-593</strain>
    </source>
</reference>
<reference evidence="2 3" key="4">
    <citation type="journal article" date="2020" name="Sci. Rep.">
        <title>beta-carboline chemical signals induce reveromycin production through a LuxR family regulator in Streptomyces sp. SN-593.</title>
        <authorList>
            <person name="Panthee S."/>
            <person name="Kito N."/>
            <person name="Hayashi T."/>
            <person name="Shimizu T."/>
            <person name="Ishikawa J."/>
            <person name="Hamamoto H."/>
            <person name="Osada H."/>
            <person name="Takahashi S."/>
        </authorList>
    </citation>
    <scope>NUCLEOTIDE SEQUENCE [LARGE SCALE GENOMIC DNA]</scope>
    <source>
        <strain evidence="2 3">SN-593</strain>
    </source>
</reference>
<dbReference type="RefSeq" id="WP_237404748.1">
    <property type="nucleotide sequence ID" value="NZ_AP018365.1"/>
</dbReference>
<protein>
    <submittedName>
        <fullName evidence="2">Putative MarR family transcriptional regulator</fullName>
    </submittedName>
</protein>
<dbReference type="Pfam" id="PF12802">
    <property type="entry name" value="MarR_2"/>
    <property type="match status" value="1"/>
</dbReference>
<dbReference type="Gene3D" id="1.10.10.10">
    <property type="entry name" value="Winged helix-like DNA-binding domain superfamily/Winged helix DNA-binding domain"/>
    <property type="match status" value="1"/>
</dbReference>
<dbReference type="InterPro" id="IPR039422">
    <property type="entry name" value="MarR/SlyA-like"/>
</dbReference>
<reference evidence="2 3" key="3">
    <citation type="journal article" date="2011" name="Nat. Chem. Biol.">
        <title>Reveromycin A biosynthesis uses RevG and RevJ for stereospecific spiroacetal formation.</title>
        <authorList>
            <person name="Takahashi S."/>
            <person name="Toyoda A."/>
            <person name="Sekiyama Y."/>
            <person name="Takagi H."/>
            <person name="Nogawa T."/>
            <person name="Uramoto M."/>
            <person name="Suzuki R."/>
            <person name="Koshino H."/>
            <person name="Kumano T."/>
            <person name="Panthee S."/>
            <person name="Dairi T."/>
            <person name="Ishikawa J."/>
            <person name="Ikeda H."/>
            <person name="Sakaki Y."/>
            <person name="Osada H."/>
        </authorList>
    </citation>
    <scope>NUCLEOTIDE SEQUENCE [LARGE SCALE GENOMIC DNA]</scope>
    <source>
        <strain evidence="2 3">SN-593</strain>
    </source>
</reference>
<evidence type="ECO:0000259" key="1">
    <source>
        <dbReference type="PROSITE" id="PS50995"/>
    </source>
</evidence>
<dbReference type="PRINTS" id="PR00598">
    <property type="entry name" value="HTHMARR"/>
</dbReference>